<feature type="domain" description="Histidine kinase" evidence="4">
    <location>
        <begin position="274"/>
        <end position="488"/>
    </location>
</feature>
<dbReference type="InterPro" id="IPR003018">
    <property type="entry name" value="GAF"/>
</dbReference>
<reference evidence="5 7" key="1">
    <citation type="submission" date="2015-05" db="EMBL/GenBank/DDBJ databases">
        <title>Genome assembly of Archangium gephyra DSM 2261.</title>
        <authorList>
            <person name="Sharma G."/>
            <person name="Subramanian S."/>
        </authorList>
    </citation>
    <scope>NUCLEOTIDE SEQUENCE [LARGE SCALE GENOMIC DNA]</scope>
    <source>
        <strain evidence="5 7">DSM 2261</strain>
    </source>
</reference>
<organism evidence="5 7">
    <name type="scientific">Archangium gephyra</name>
    <dbReference type="NCBI Taxonomy" id="48"/>
    <lineage>
        <taxon>Bacteria</taxon>
        <taxon>Pseudomonadati</taxon>
        <taxon>Myxococcota</taxon>
        <taxon>Myxococcia</taxon>
        <taxon>Myxococcales</taxon>
        <taxon>Cystobacterineae</taxon>
        <taxon>Archangiaceae</taxon>
        <taxon>Archangium</taxon>
    </lineage>
</organism>
<dbReference type="Gene3D" id="3.30.450.40">
    <property type="match status" value="1"/>
</dbReference>
<keyword evidence="3" id="KW-0597">Phosphoprotein</keyword>
<keyword evidence="5" id="KW-0808">Transferase</keyword>
<evidence type="ECO:0000313" key="8">
    <source>
        <dbReference type="Proteomes" id="UP000256345"/>
    </source>
</evidence>
<dbReference type="InterPro" id="IPR004358">
    <property type="entry name" value="Sig_transdc_His_kin-like_C"/>
</dbReference>
<name>A0AAC8QI89_9BACT</name>
<dbReference type="PROSITE" id="PS50109">
    <property type="entry name" value="HIS_KIN"/>
    <property type="match status" value="1"/>
</dbReference>
<evidence type="ECO:0000313" key="5">
    <source>
        <dbReference type="EMBL" id="AKJ07809.1"/>
    </source>
</evidence>
<dbReference type="InterPro" id="IPR005467">
    <property type="entry name" value="His_kinase_dom"/>
</dbReference>
<dbReference type="KEGG" id="age:AA314_09435"/>
<evidence type="ECO:0000256" key="1">
    <source>
        <dbReference type="ARBA" id="ARBA00000085"/>
    </source>
</evidence>
<dbReference type="Gene3D" id="3.30.565.10">
    <property type="entry name" value="Histidine kinase-like ATPase, C-terminal domain"/>
    <property type="match status" value="1"/>
</dbReference>
<dbReference type="InterPro" id="IPR036097">
    <property type="entry name" value="HisK_dim/P_sf"/>
</dbReference>
<evidence type="ECO:0000313" key="6">
    <source>
        <dbReference type="EMBL" id="REG29561.1"/>
    </source>
</evidence>
<gene>
    <name evidence="5" type="ORF">AA314_09435</name>
    <name evidence="6" type="ORF">ATI61_107257</name>
</gene>
<dbReference type="InterPro" id="IPR029016">
    <property type="entry name" value="GAF-like_dom_sf"/>
</dbReference>
<dbReference type="PANTHER" id="PTHR43065">
    <property type="entry name" value="SENSOR HISTIDINE KINASE"/>
    <property type="match status" value="1"/>
</dbReference>
<evidence type="ECO:0000313" key="7">
    <source>
        <dbReference type="Proteomes" id="UP000035579"/>
    </source>
</evidence>
<dbReference type="Pfam" id="PF02518">
    <property type="entry name" value="HATPase_c"/>
    <property type="match status" value="1"/>
</dbReference>
<dbReference type="SUPFAM" id="SSF55781">
    <property type="entry name" value="GAF domain-like"/>
    <property type="match status" value="1"/>
</dbReference>
<dbReference type="Proteomes" id="UP000256345">
    <property type="component" value="Unassembled WGS sequence"/>
</dbReference>
<dbReference type="Pfam" id="PF01590">
    <property type="entry name" value="GAF"/>
    <property type="match status" value="1"/>
</dbReference>
<sequence>MVAHGVEWEVEGERAEADPLLTRLEQSERTLLQLSEALGEGEPVAMVSALRREAESLQGMRNQLQSLLGSWALVAELSHRLLNLPLEEIEPGLRATLAVLGEWFGSQRAYVFLLSEERRQVTEVYEWCAEGVAPHDVDGTRSVPVEALSWSMRQLLAGRTVLVKDTALLPPEAAAEKQLCETLGTRSYVHMPLFLGGRLLGWLGCDAVGGPGVWPEESLRLMAVSGGVLVNALQRKRVAVSNDRLSESLEQLQEAQSQLLFADRLATIGQLAAGVVHEINNPLSFLLNNLAHVKRVMGQARPPDVTQALADANEGAERVRLIVQDLKLLSSPDEMESGPVEVAKVVRSAVKLAAHEIRNRAHVVESLEEVPRVRGNEARLCQVFLNLLLNAAHAISPGQPEHNRIQVSARVAEGERVLVEVSDTGCGIPPELLERVFDPFFTTKPVGVGSGLGLSVCRRIITAHGGALSVESEPGRGTTFQVFLPVHTGDH</sequence>
<dbReference type="AlphaFoldDB" id="A0AAC8QI89"/>
<reference evidence="6 8" key="2">
    <citation type="submission" date="2018-08" db="EMBL/GenBank/DDBJ databases">
        <title>Genomic Encyclopedia of Archaeal and Bacterial Type Strains, Phase II (KMG-II): from individual species to whole genera.</title>
        <authorList>
            <person name="Goeker M."/>
        </authorList>
    </citation>
    <scope>NUCLEOTIDE SEQUENCE [LARGE SCALE GENOMIC DNA]</scope>
    <source>
        <strain evidence="6 8">DSM 2261</strain>
    </source>
</reference>
<evidence type="ECO:0000256" key="3">
    <source>
        <dbReference type="ARBA" id="ARBA00022553"/>
    </source>
</evidence>
<dbReference type="CDD" id="cd00082">
    <property type="entry name" value="HisKA"/>
    <property type="match status" value="1"/>
</dbReference>
<dbReference type="EMBL" id="CP011509">
    <property type="protein sequence ID" value="AKJ07809.1"/>
    <property type="molecule type" value="Genomic_DNA"/>
</dbReference>
<dbReference type="Gene3D" id="1.10.287.130">
    <property type="match status" value="1"/>
</dbReference>
<dbReference type="SMART" id="SM00065">
    <property type="entry name" value="GAF"/>
    <property type="match status" value="1"/>
</dbReference>
<dbReference type="InterPro" id="IPR003594">
    <property type="entry name" value="HATPase_dom"/>
</dbReference>
<dbReference type="PRINTS" id="PR00344">
    <property type="entry name" value="BCTRLSENSOR"/>
</dbReference>
<dbReference type="EC" id="2.7.13.3" evidence="2"/>
<dbReference type="SMART" id="SM00387">
    <property type="entry name" value="HATPase_c"/>
    <property type="match status" value="1"/>
</dbReference>
<dbReference type="PANTHER" id="PTHR43065:SF50">
    <property type="entry name" value="HISTIDINE KINASE"/>
    <property type="match status" value="1"/>
</dbReference>
<keyword evidence="5" id="KW-0418">Kinase</keyword>
<dbReference type="GO" id="GO:0000155">
    <property type="term" value="F:phosphorelay sensor kinase activity"/>
    <property type="evidence" value="ECO:0007669"/>
    <property type="project" value="InterPro"/>
</dbReference>
<protein>
    <recommendedName>
        <fullName evidence="2">histidine kinase</fullName>
        <ecNumber evidence="2">2.7.13.3</ecNumber>
    </recommendedName>
</protein>
<keyword evidence="8" id="KW-1185">Reference proteome</keyword>
<proteinExistence type="predicted"/>
<dbReference type="SUPFAM" id="SSF55874">
    <property type="entry name" value="ATPase domain of HSP90 chaperone/DNA topoisomerase II/histidine kinase"/>
    <property type="match status" value="1"/>
</dbReference>
<accession>A0AAC8QI89</accession>
<dbReference type="Proteomes" id="UP000035579">
    <property type="component" value="Chromosome"/>
</dbReference>
<dbReference type="Pfam" id="PF00512">
    <property type="entry name" value="HisKA"/>
    <property type="match status" value="1"/>
</dbReference>
<dbReference type="InterPro" id="IPR036890">
    <property type="entry name" value="HATPase_C_sf"/>
</dbReference>
<dbReference type="RefSeq" id="WP_053067255.1">
    <property type="nucleotide sequence ID" value="NZ_CP011509.1"/>
</dbReference>
<dbReference type="InterPro" id="IPR003661">
    <property type="entry name" value="HisK_dim/P_dom"/>
</dbReference>
<dbReference type="SUPFAM" id="SSF47384">
    <property type="entry name" value="Homodimeric domain of signal transducing histidine kinase"/>
    <property type="match status" value="1"/>
</dbReference>
<comment type="catalytic activity">
    <reaction evidence="1">
        <text>ATP + protein L-histidine = ADP + protein N-phospho-L-histidine.</text>
        <dbReference type="EC" id="2.7.13.3"/>
    </reaction>
</comment>
<evidence type="ECO:0000256" key="2">
    <source>
        <dbReference type="ARBA" id="ARBA00012438"/>
    </source>
</evidence>
<dbReference type="EMBL" id="QUMU01000007">
    <property type="protein sequence ID" value="REG29561.1"/>
    <property type="molecule type" value="Genomic_DNA"/>
</dbReference>
<evidence type="ECO:0000259" key="4">
    <source>
        <dbReference type="PROSITE" id="PS50109"/>
    </source>
</evidence>
<dbReference type="SMART" id="SM00388">
    <property type="entry name" value="HisKA"/>
    <property type="match status" value="1"/>
</dbReference>